<dbReference type="InterPro" id="IPR036397">
    <property type="entry name" value="RNaseH_sf"/>
</dbReference>
<dbReference type="RefSeq" id="XP_016844562.1">
    <property type="nucleotide sequence ID" value="XM_016989073.1"/>
</dbReference>
<evidence type="ECO:0000313" key="2">
    <source>
        <dbReference type="EnsemblMetazoa" id="XP_016844562"/>
    </source>
</evidence>
<dbReference type="PROSITE" id="PS50994">
    <property type="entry name" value="INTEGRASE"/>
    <property type="match status" value="1"/>
</dbReference>
<sequence length="258" mass="30030">MQDRFTKWMELAALKKADSRAMIRQVKEKIFLRHGCPNTLVSDNGRQFVSREFEEFLKENGANHRKTPPYSPQCNPVERTNRVVKTMIAQYVGKHQKKWDKNLRELEFAYNTASSTATGYTPAYLNTGREFRTQGSLHQKVGSQHTTPLSSRIQHIKDAIELAKAQVARQFEKQQKHYNLRRREWKPNIGDKVVRKLVTLSSKDDARTAKLAPKYSKTLTVKRHVSPVIFDLQDDRGRYVKHIHVKDLKPFTDAEQEL</sequence>
<dbReference type="PANTHER" id="PTHR37984:SF5">
    <property type="entry name" value="PROTEIN NYNRIN-LIKE"/>
    <property type="match status" value="1"/>
</dbReference>
<organism evidence="2 3">
    <name type="scientific">Nasonia vitripennis</name>
    <name type="common">Parasitic wasp</name>
    <dbReference type="NCBI Taxonomy" id="7425"/>
    <lineage>
        <taxon>Eukaryota</taxon>
        <taxon>Metazoa</taxon>
        <taxon>Ecdysozoa</taxon>
        <taxon>Arthropoda</taxon>
        <taxon>Hexapoda</taxon>
        <taxon>Insecta</taxon>
        <taxon>Pterygota</taxon>
        <taxon>Neoptera</taxon>
        <taxon>Endopterygota</taxon>
        <taxon>Hymenoptera</taxon>
        <taxon>Apocrita</taxon>
        <taxon>Proctotrupomorpha</taxon>
        <taxon>Chalcidoidea</taxon>
        <taxon>Pteromalidae</taxon>
        <taxon>Pteromalinae</taxon>
        <taxon>Nasonia</taxon>
    </lineage>
</organism>
<dbReference type="KEGG" id="nvi:107982003"/>
<dbReference type="InParanoid" id="A0A7M7IX21"/>
<dbReference type="InterPro" id="IPR050951">
    <property type="entry name" value="Retrovirus_Pol_polyprotein"/>
</dbReference>
<dbReference type="SMR" id="A0A7M7IX21"/>
<feature type="domain" description="Integrase catalytic" evidence="1">
    <location>
        <begin position="1"/>
        <end position="130"/>
    </location>
</feature>
<dbReference type="EnsemblMetazoa" id="XM_016989073">
    <property type="protein sequence ID" value="XP_016844562"/>
    <property type="gene ID" value="LOC107982003"/>
</dbReference>
<dbReference type="GO" id="GO:0015074">
    <property type="term" value="P:DNA integration"/>
    <property type="evidence" value="ECO:0007669"/>
    <property type="project" value="InterPro"/>
</dbReference>
<dbReference type="Pfam" id="PF00665">
    <property type="entry name" value="rve"/>
    <property type="match status" value="1"/>
</dbReference>
<evidence type="ECO:0000313" key="3">
    <source>
        <dbReference type="Proteomes" id="UP000002358"/>
    </source>
</evidence>
<dbReference type="SUPFAM" id="SSF53098">
    <property type="entry name" value="Ribonuclease H-like"/>
    <property type="match status" value="1"/>
</dbReference>
<dbReference type="GeneID" id="107982003"/>
<evidence type="ECO:0000259" key="1">
    <source>
        <dbReference type="PROSITE" id="PS50994"/>
    </source>
</evidence>
<reference evidence="2" key="1">
    <citation type="submission" date="2021-01" db="UniProtKB">
        <authorList>
            <consortium name="EnsemblMetazoa"/>
        </authorList>
    </citation>
    <scope>IDENTIFICATION</scope>
</reference>
<dbReference type="Gene3D" id="3.30.420.10">
    <property type="entry name" value="Ribonuclease H-like superfamily/Ribonuclease H"/>
    <property type="match status" value="1"/>
</dbReference>
<dbReference type="InterPro" id="IPR012337">
    <property type="entry name" value="RNaseH-like_sf"/>
</dbReference>
<accession>A0A7M7IX21</accession>
<dbReference type="PANTHER" id="PTHR37984">
    <property type="entry name" value="PROTEIN CBG26694"/>
    <property type="match status" value="1"/>
</dbReference>
<proteinExistence type="predicted"/>
<name>A0A7M7IX21_NASVI</name>
<protein>
    <recommendedName>
        <fullName evidence="1">Integrase catalytic domain-containing protein</fullName>
    </recommendedName>
</protein>
<dbReference type="GO" id="GO:0003676">
    <property type="term" value="F:nucleic acid binding"/>
    <property type="evidence" value="ECO:0007669"/>
    <property type="project" value="InterPro"/>
</dbReference>
<dbReference type="OrthoDB" id="7697376at2759"/>
<dbReference type="AlphaFoldDB" id="A0A7M7IX21"/>
<dbReference type="InterPro" id="IPR001584">
    <property type="entry name" value="Integrase_cat-core"/>
</dbReference>
<keyword evidence="3" id="KW-1185">Reference proteome</keyword>
<dbReference type="Proteomes" id="UP000002358">
    <property type="component" value="Unassembled WGS sequence"/>
</dbReference>